<evidence type="ECO:0000313" key="2">
    <source>
        <dbReference type="EMBL" id="RUS66789.1"/>
    </source>
</evidence>
<reference evidence="2 3" key="1">
    <citation type="submission" date="2018-01" db="EMBL/GenBank/DDBJ databases">
        <title>Saezia sanguinis gen. nov., sp. nov., in the order Burkholderiales isolated from human blood.</title>
        <authorList>
            <person name="Medina-Pascual M.J."/>
            <person name="Valdezate S."/>
            <person name="Monzon S."/>
            <person name="Cuesta I."/>
            <person name="Carrasco G."/>
            <person name="Villalon P."/>
            <person name="Saez-Nieto J.A."/>
        </authorList>
    </citation>
    <scope>NUCLEOTIDE SEQUENCE [LARGE SCALE GENOMIC DNA]</scope>
    <source>
        <strain evidence="2 3">CNM695-12</strain>
    </source>
</reference>
<dbReference type="OrthoDB" id="5291099at2"/>
<evidence type="ECO:0000313" key="3">
    <source>
        <dbReference type="Proteomes" id="UP000286947"/>
    </source>
</evidence>
<comment type="caution">
    <text evidence="2">The sequence shown here is derived from an EMBL/GenBank/DDBJ whole genome shotgun (WGS) entry which is preliminary data.</text>
</comment>
<proteinExistence type="predicted"/>
<dbReference type="Proteomes" id="UP000286947">
    <property type="component" value="Unassembled WGS sequence"/>
</dbReference>
<dbReference type="AlphaFoldDB" id="A0A433SDG6"/>
<keyword evidence="1" id="KW-0732">Signal</keyword>
<dbReference type="RefSeq" id="WP_126979796.1">
    <property type="nucleotide sequence ID" value="NZ_CAWUGC010000001.1"/>
</dbReference>
<feature type="chain" id="PRO_5019157305" evidence="1">
    <location>
        <begin position="28"/>
        <end position="376"/>
    </location>
</feature>
<evidence type="ECO:0000256" key="1">
    <source>
        <dbReference type="SAM" id="SignalP"/>
    </source>
</evidence>
<gene>
    <name evidence="2" type="primary">bamC</name>
    <name evidence="2" type="ORF">CUZ56_01580</name>
</gene>
<dbReference type="InterPro" id="IPR010653">
    <property type="entry name" value="NlpB/DapX"/>
</dbReference>
<keyword evidence="3" id="KW-1185">Reference proteome</keyword>
<dbReference type="Gene3D" id="3.30.310.170">
    <property type="entry name" value="Outer membrane protein assembly factor BamC"/>
    <property type="match status" value="1"/>
</dbReference>
<dbReference type="EMBL" id="PQSP01000003">
    <property type="protein sequence ID" value="RUS66789.1"/>
    <property type="molecule type" value="Genomic_DNA"/>
</dbReference>
<accession>A0A433SDG6</accession>
<name>A0A433SDG6_9BURK</name>
<sequence precursor="true">MKKVSLRVGSLLAVLVASVGITGCETANSLLTTDKIDYHSATLRPTLEVPPDLTKLENNQNYTVQGAISANELQTAQQAAQNANNSSIIGNSVGDVTMKRDGNRRWLLVERTPEQLWSTVEAFWQDLGFVLRVDEPKLGIMETDWAENRAKIPQDFVRRTLGSIFDSLYSTGERDMYRTRLEVTPAGTEIYITHRGVEEVYSSNDKTTTMWQPRAVDPELEAEMLRRLMVRLGVSEEQSQQAVAQVQSMPARAHIIEVNGQPAVRLDEGMDDAWRWVGISLDRLSFTVVNRDRSTGMYQVRYVDPVADTRASEKGLFSGWFGGSGNQPSSQTYQIKLTAASDTPNATVIQVFDEKGQPVSQQIATRITNALAKDLN</sequence>
<dbReference type="InterPro" id="IPR042268">
    <property type="entry name" value="BamC_C"/>
</dbReference>
<dbReference type="PROSITE" id="PS51257">
    <property type="entry name" value="PROKAR_LIPOPROTEIN"/>
    <property type="match status" value="1"/>
</dbReference>
<protein>
    <submittedName>
        <fullName evidence="2">Outer membrane protein assembly factor BamC</fullName>
    </submittedName>
</protein>
<organism evidence="2 3">
    <name type="scientific">Saezia sanguinis</name>
    <dbReference type="NCBI Taxonomy" id="1965230"/>
    <lineage>
        <taxon>Bacteria</taxon>
        <taxon>Pseudomonadati</taxon>
        <taxon>Pseudomonadota</taxon>
        <taxon>Betaproteobacteria</taxon>
        <taxon>Burkholderiales</taxon>
        <taxon>Saeziaceae</taxon>
        <taxon>Saezia</taxon>
    </lineage>
</organism>
<dbReference type="Pfam" id="PF06804">
    <property type="entry name" value="Lipoprotein_18"/>
    <property type="match status" value="1"/>
</dbReference>
<feature type="signal peptide" evidence="1">
    <location>
        <begin position="1"/>
        <end position="27"/>
    </location>
</feature>